<dbReference type="AlphaFoldDB" id="A0A6A6NLK3"/>
<dbReference type="Proteomes" id="UP000799766">
    <property type="component" value="Unassembled WGS sequence"/>
</dbReference>
<sequence>MDASSSILVAIDSVWGFFSLVYLLIVLYYGPIAERLLSAYFFALPFTVLALRMALFHASLQTVDAALYVLGYLAALSYTAREIEFLWKLYQGLYMRLYYFRNAFHLATGAALFAAILAGVLAVSVTFDFAVFLFVSALTLSQFIFLLRTFPAGLKGRISLYYAVWHWSMVVLIVAAVLLASFLFWYQVVPTRMIFPQSFEALCVVMSMVKPVIRFLLSRFYASQRNENADLMLSSLSLQPAVEEAAPVDM</sequence>
<proteinExistence type="predicted"/>
<feature type="transmembrane region" description="Helical" evidence="1">
    <location>
        <begin position="198"/>
        <end position="217"/>
    </location>
</feature>
<evidence type="ECO:0000313" key="2">
    <source>
        <dbReference type="EMBL" id="KAF2452538.1"/>
    </source>
</evidence>
<feature type="transmembrane region" description="Helical" evidence="1">
    <location>
        <begin position="6"/>
        <end position="29"/>
    </location>
</feature>
<feature type="transmembrane region" description="Helical" evidence="1">
    <location>
        <begin position="103"/>
        <end position="123"/>
    </location>
</feature>
<keyword evidence="1" id="KW-1133">Transmembrane helix</keyword>
<keyword evidence="3" id="KW-1185">Reference proteome</keyword>
<feature type="transmembrane region" description="Helical" evidence="1">
    <location>
        <begin position="159"/>
        <end position="186"/>
    </location>
</feature>
<organism evidence="2 3">
    <name type="scientific">Lineolata rhizophorae</name>
    <dbReference type="NCBI Taxonomy" id="578093"/>
    <lineage>
        <taxon>Eukaryota</taxon>
        <taxon>Fungi</taxon>
        <taxon>Dikarya</taxon>
        <taxon>Ascomycota</taxon>
        <taxon>Pezizomycotina</taxon>
        <taxon>Dothideomycetes</taxon>
        <taxon>Dothideomycetes incertae sedis</taxon>
        <taxon>Lineolatales</taxon>
        <taxon>Lineolataceae</taxon>
        <taxon>Lineolata</taxon>
    </lineage>
</organism>
<evidence type="ECO:0000313" key="3">
    <source>
        <dbReference type="Proteomes" id="UP000799766"/>
    </source>
</evidence>
<protein>
    <submittedName>
        <fullName evidence="2">Uncharacterized protein</fullName>
    </submittedName>
</protein>
<accession>A0A6A6NLK3</accession>
<feature type="transmembrane region" description="Helical" evidence="1">
    <location>
        <begin position="36"/>
        <end position="59"/>
    </location>
</feature>
<dbReference type="EMBL" id="MU001707">
    <property type="protein sequence ID" value="KAF2452538.1"/>
    <property type="molecule type" value="Genomic_DNA"/>
</dbReference>
<keyword evidence="1" id="KW-0812">Transmembrane</keyword>
<keyword evidence="1" id="KW-0472">Membrane</keyword>
<feature type="transmembrane region" description="Helical" evidence="1">
    <location>
        <begin position="129"/>
        <end position="147"/>
    </location>
</feature>
<reference evidence="2" key="1">
    <citation type="journal article" date="2020" name="Stud. Mycol.">
        <title>101 Dothideomycetes genomes: a test case for predicting lifestyles and emergence of pathogens.</title>
        <authorList>
            <person name="Haridas S."/>
            <person name="Albert R."/>
            <person name="Binder M."/>
            <person name="Bloem J."/>
            <person name="Labutti K."/>
            <person name="Salamov A."/>
            <person name="Andreopoulos B."/>
            <person name="Baker S."/>
            <person name="Barry K."/>
            <person name="Bills G."/>
            <person name="Bluhm B."/>
            <person name="Cannon C."/>
            <person name="Castanera R."/>
            <person name="Culley D."/>
            <person name="Daum C."/>
            <person name="Ezra D."/>
            <person name="Gonzalez J."/>
            <person name="Henrissat B."/>
            <person name="Kuo A."/>
            <person name="Liang C."/>
            <person name="Lipzen A."/>
            <person name="Lutzoni F."/>
            <person name="Magnuson J."/>
            <person name="Mondo S."/>
            <person name="Nolan M."/>
            <person name="Ohm R."/>
            <person name="Pangilinan J."/>
            <person name="Park H.-J."/>
            <person name="Ramirez L."/>
            <person name="Alfaro M."/>
            <person name="Sun H."/>
            <person name="Tritt A."/>
            <person name="Yoshinaga Y."/>
            <person name="Zwiers L.-H."/>
            <person name="Turgeon B."/>
            <person name="Goodwin S."/>
            <person name="Spatafora J."/>
            <person name="Crous P."/>
            <person name="Grigoriev I."/>
        </authorList>
    </citation>
    <scope>NUCLEOTIDE SEQUENCE</scope>
    <source>
        <strain evidence="2">ATCC 16933</strain>
    </source>
</reference>
<evidence type="ECO:0000256" key="1">
    <source>
        <dbReference type="SAM" id="Phobius"/>
    </source>
</evidence>
<name>A0A6A6NLK3_9PEZI</name>
<gene>
    <name evidence="2" type="ORF">BDY21DRAFT_358826</name>
</gene>